<feature type="compositionally biased region" description="Polar residues" evidence="1">
    <location>
        <begin position="529"/>
        <end position="550"/>
    </location>
</feature>
<feature type="compositionally biased region" description="Polar residues" evidence="1">
    <location>
        <begin position="26"/>
        <end position="37"/>
    </location>
</feature>
<protein>
    <submittedName>
        <fullName evidence="3">Uncharacterized protein</fullName>
    </submittedName>
</protein>
<keyword evidence="2" id="KW-0732">Signal</keyword>
<evidence type="ECO:0000256" key="1">
    <source>
        <dbReference type="SAM" id="MobiDB-lite"/>
    </source>
</evidence>
<dbReference type="GO" id="GO:0016829">
    <property type="term" value="F:lyase activity"/>
    <property type="evidence" value="ECO:0007669"/>
    <property type="project" value="InterPro"/>
</dbReference>
<dbReference type="InterPro" id="IPR038672">
    <property type="entry name" value="CpcT/CpeT_sf"/>
</dbReference>
<accession>A0A8S3ZM96</accession>
<reference evidence="3" key="1">
    <citation type="submission" date="2021-04" db="EMBL/GenBank/DDBJ databases">
        <authorList>
            <consortium name="Molecular Ecology Group"/>
        </authorList>
    </citation>
    <scope>NUCLEOTIDE SEQUENCE</scope>
</reference>
<comment type="caution">
    <text evidence="3">The sequence shown here is derived from an EMBL/GenBank/DDBJ whole genome shotgun (WGS) entry which is preliminary data.</text>
</comment>
<gene>
    <name evidence="3" type="ORF">CUNI_LOCUS14438</name>
</gene>
<feature type="compositionally biased region" description="Low complexity" evidence="1">
    <location>
        <begin position="74"/>
        <end position="102"/>
    </location>
</feature>
<feature type="chain" id="PRO_5035918378" evidence="2">
    <location>
        <begin position="20"/>
        <end position="550"/>
    </location>
</feature>
<feature type="compositionally biased region" description="Low complexity" evidence="1">
    <location>
        <begin position="511"/>
        <end position="528"/>
    </location>
</feature>
<dbReference type="CDD" id="cd16338">
    <property type="entry name" value="CpcT"/>
    <property type="match status" value="1"/>
</dbReference>
<dbReference type="Proteomes" id="UP000678393">
    <property type="component" value="Unassembled WGS sequence"/>
</dbReference>
<proteinExistence type="predicted"/>
<feature type="region of interest" description="Disordered" evidence="1">
    <location>
        <begin position="26"/>
        <end position="275"/>
    </location>
</feature>
<feature type="compositionally biased region" description="Low complexity" evidence="1">
    <location>
        <begin position="250"/>
        <end position="269"/>
    </location>
</feature>
<dbReference type="Pfam" id="PF06206">
    <property type="entry name" value="CpeT"/>
    <property type="match status" value="1"/>
</dbReference>
<name>A0A8S3ZM96_9EUPU</name>
<feature type="compositionally biased region" description="Polar residues" evidence="1">
    <location>
        <begin position="45"/>
        <end position="73"/>
    </location>
</feature>
<evidence type="ECO:0000313" key="4">
    <source>
        <dbReference type="Proteomes" id="UP000678393"/>
    </source>
</evidence>
<evidence type="ECO:0000313" key="3">
    <source>
        <dbReference type="EMBL" id="CAG5128880.1"/>
    </source>
</evidence>
<feature type="region of interest" description="Disordered" evidence="1">
    <location>
        <begin position="509"/>
        <end position="550"/>
    </location>
</feature>
<keyword evidence="4" id="KW-1185">Reference proteome</keyword>
<dbReference type="OrthoDB" id="6142934at2759"/>
<dbReference type="EMBL" id="CAJHNH020003246">
    <property type="protein sequence ID" value="CAG5128880.1"/>
    <property type="molecule type" value="Genomic_DNA"/>
</dbReference>
<sequence length="550" mass="56918">MRSILCLCVVVLHVQMGLSQFVGSQQPSANSGFSMGTNPAGPQAGMSSFPPNSPASQPGFSTPTQRNDLSQTDGSSVGGSTNSFSSTGTSSPTQSNSPGTQSGVSSPTQPGLSQTRFSSTGQSNDPFSQTGVTSPVQTNPPNSQGSNLSGSSPTDFATQNSGPSNTFNSQSGVSSPAVSNDPFSQNNGFSSSASNSFPPAQANPPIPQTGPNVPNQSTQNGDVLSSQAGVPSTQSNGFPSSNTDSSGPASTFPSSVSNSSTSQPDSQSNRASAEPSSMMLVLATMLAGQYSNTEQHQEDNAKNITGPNKHALIEVTYIPVVVPALGKAVVFYFEQRINNSAQPARQAIYAFTQESACFIRMSTYDITNASRFSVTPEGLRALETLTLAELSNREECDAVFEQVGEEFFSSHLSTDRCTFEVSPRVMVRPSGSRNITCSGMTFTEVWRRVAGNEVVGGSPVPYIFKKTGNAFPVPVSVFSSNTCFKVPCMNSGVASPAGPTWSDIKPHMNYAGSSSTGQTTGAVGTGQTKSAVGTGQTTSAVGTGQTPSAL</sequence>
<feature type="compositionally biased region" description="Low complexity" evidence="1">
    <location>
        <begin position="183"/>
        <end position="200"/>
    </location>
</feature>
<evidence type="ECO:0000256" key="2">
    <source>
        <dbReference type="SAM" id="SignalP"/>
    </source>
</evidence>
<feature type="compositionally biased region" description="Polar residues" evidence="1">
    <location>
        <begin position="103"/>
        <end position="182"/>
    </location>
</feature>
<feature type="signal peptide" evidence="2">
    <location>
        <begin position="1"/>
        <end position="19"/>
    </location>
</feature>
<dbReference type="AlphaFoldDB" id="A0A8S3ZM96"/>
<feature type="compositionally biased region" description="Polar residues" evidence="1">
    <location>
        <begin position="209"/>
        <end position="249"/>
    </location>
</feature>
<dbReference type="InterPro" id="IPR010404">
    <property type="entry name" value="CpcT/CpeT"/>
</dbReference>
<organism evidence="3 4">
    <name type="scientific">Candidula unifasciata</name>
    <dbReference type="NCBI Taxonomy" id="100452"/>
    <lineage>
        <taxon>Eukaryota</taxon>
        <taxon>Metazoa</taxon>
        <taxon>Spiralia</taxon>
        <taxon>Lophotrochozoa</taxon>
        <taxon>Mollusca</taxon>
        <taxon>Gastropoda</taxon>
        <taxon>Heterobranchia</taxon>
        <taxon>Euthyneura</taxon>
        <taxon>Panpulmonata</taxon>
        <taxon>Eupulmonata</taxon>
        <taxon>Stylommatophora</taxon>
        <taxon>Helicina</taxon>
        <taxon>Helicoidea</taxon>
        <taxon>Geomitridae</taxon>
        <taxon>Candidula</taxon>
    </lineage>
</organism>
<dbReference type="Gene3D" id="2.40.128.590">
    <property type="entry name" value="CpcT/CpeT domain"/>
    <property type="match status" value="1"/>
</dbReference>